<reference evidence="1" key="1">
    <citation type="submission" date="2014-09" db="EMBL/GenBank/DDBJ databases">
        <authorList>
            <person name="Magalhaes I.L.F."/>
            <person name="Oliveira U."/>
            <person name="Santos F.R."/>
            <person name="Vidigal T.H.D.A."/>
            <person name="Brescovit A.D."/>
            <person name="Santos A.J."/>
        </authorList>
    </citation>
    <scope>NUCLEOTIDE SEQUENCE</scope>
    <source>
        <tissue evidence="1">Shoot tissue taken approximately 20 cm above the soil surface</tissue>
    </source>
</reference>
<name>A0A0A9BH70_ARUDO</name>
<accession>A0A0A9BH70</accession>
<proteinExistence type="predicted"/>
<evidence type="ECO:0000313" key="1">
    <source>
        <dbReference type="EMBL" id="JAD58602.1"/>
    </source>
</evidence>
<sequence length="20" mass="2418">MVQLESCILKRKFLIYRSCS</sequence>
<reference evidence="1" key="2">
    <citation type="journal article" date="2015" name="Data Brief">
        <title>Shoot transcriptome of the giant reed, Arundo donax.</title>
        <authorList>
            <person name="Barrero R.A."/>
            <person name="Guerrero F.D."/>
            <person name="Moolhuijzen P."/>
            <person name="Goolsby J.A."/>
            <person name="Tidwell J."/>
            <person name="Bellgard S.E."/>
            <person name="Bellgard M.I."/>
        </authorList>
    </citation>
    <scope>NUCLEOTIDE SEQUENCE</scope>
    <source>
        <tissue evidence="1">Shoot tissue taken approximately 20 cm above the soil surface</tissue>
    </source>
</reference>
<dbReference type="AlphaFoldDB" id="A0A0A9BH70"/>
<organism evidence="1">
    <name type="scientific">Arundo donax</name>
    <name type="common">Giant reed</name>
    <name type="synonym">Donax arundinaceus</name>
    <dbReference type="NCBI Taxonomy" id="35708"/>
    <lineage>
        <taxon>Eukaryota</taxon>
        <taxon>Viridiplantae</taxon>
        <taxon>Streptophyta</taxon>
        <taxon>Embryophyta</taxon>
        <taxon>Tracheophyta</taxon>
        <taxon>Spermatophyta</taxon>
        <taxon>Magnoliopsida</taxon>
        <taxon>Liliopsida</taxon>
        <taxon>Poales</taxon>
        <taxon>Poaceae</taxon>
        <taxon>PACMAD clade</taxon>
        <taxon>Arundinoideae</taxon>
        <taxon>Arundineae</taxon>
        <taxon>Arundo</taxon>
    </lineage>
</organism>
<dbReference type="EMBL" id="GBRH01239293">
    <property type="protein sequence ID" value="JAD58602.1"/>
    <property type="molecule type" value="Transcribed_RNA"/>
</dbReference>
<protein>
    <submittedName>
        <fullName evidence="1">Uncharacterized protein</fullName>
    </submittedName>
</protein>